<proteinExistence type="predicted"/>
<evidence type="ECO:0000256" key="1">
    <source>
        <dbReference type="SAM" id="MobiDB-lite"/>
    </source>
</evidence>
<reference evidence="3" key="1">
    <citation type="submission" date="2017-02" db="UniProtKB">
        <authorList>
            <consortium name="WormBaseParasite"/>
        </authorList>
    </citation>
    <scope>IDENTIFICATION</scope>
</reference>
<keyword evidence="2" id="KW-1185">Reference proteome</keyword>
<feature type="region of interest" description="Disordered" evidence="1">
    <location>
        <begin position="54"/>
        <end position="82"/>
    </location>
</feature>
<evidence type="ECO:0000313" key="2">
    <source>
        <dbReference type="Proteomes" id="UP000036681"/>
    </source>
</evidence>
<organism evidence="2 3">
    <name type="scientific">Ascaris lumbricoides</name>
    <name type="common">Giant roundworm</name>
    <dbReference type="NCBI Taxonomy" id="6252"/>
    <lineage>
        <taxon>Eukaryota</taxon>
        <taxon>Metazoa</taxon>
        <taxon>Ecdysozoa</taxon>
        <taxon>Nematoda</taxon>
        <taxon>Chromadorea</taxon>
        <taxon>Rhabditida</taxon>
        <taxon>Spirurina</taxon>
        <taxon>Ascaridomorpha</taxon>
        <taxon>Ascaridoidea</taxon>
        <taxon>Ascarididae</taxon>
        <taxon>Ascaris</taxon>
    </lineage>
</organism>
<dbReference type="WBParaSite" id="ALUE_0000558001-mRNA-1">
    <property type="protein sequence ID" value="ALUE_0000558001-mRNA-1"/>
    <property type="gene ID" value="ALUE_0000558001"/>
</dbReference>
<accession>A0A0M3HST0</accession>
<sequence length="128" mass="13885">MRAAGPIDFVNACKFDGARHLGSLWDFLVRKAVSTFLPAPVQLLAASRGRKCASSMHGEMKKAQKPQRQNTSSSVDLRALSPPPPSGIAVSVAMPQLSCAAPTPMMAENVFFGRTKRSQQPQFAPFLW</sequence>
<protein>
    <submittedName>
        <fullName evidence="3">Uncharacterized protein</fullName>
    </submittedName>
</protein>
<dbReference type="AlphaFoldDB" id="A0A0M3HST0"/>
<evidence type="ECO:0000313" key="3">
    <source>
        <dbReference type="WBParaSite" id="ALUE_0000558001-mRNA-1"/>
    </source>
</evidence>
<dbReference type="Proteomes" id="UP000036681">
    <property type="component" value="Unplaced"/>
</dbReference>
<feature type="compositionally biased region" description="Polar residues" evidence="1">
    <location>
        <begin position="66"/>
        <end position="75"/>
    </location>
</feature>
<name>A0A0M3HST0_ASCLU</name>